<sequence length="166" mass="18685">MIWTTRIISFLEEIGIPVKEQTLEKDCFLPGVEIQSGSLIVDRSTLKYPGDVLHEAGHIAVMTPEERVQSSGNLNASDIPVHTLEGYELSAIAWSYAAACHLEMPIEVLFHADGYKNDSEMLIDNYTSGNYLFTPLLQYWGLCTLGLQDSGDDREGYPKMKKWLRD</sequence>
<dbReference type="EMBL" id="JBHULD010000018">
    <property type="protein sequence ID" value="MFD2556512.1"/>
    <property type="molecule type" value="Genomic_DNA"/>
</dbReference>
<proteinExistence type="predicted"/>
<comment type="caution">
    <text evidence="1">The sequence shown here is derived from an EMBL/GenBank/DDBJ whole genome shotgun (WGS) entry which is preliminary data.</text>
</comment>
<reference evidence="2" key="1">
    <citation type="journal article" date="2019" name="Int. J. Syst. Evol. Microbiol.">
        <title>The Global Catalogue of Microorganisms (GCM) 10K type strain sequencing project: providing services to taxonomists for standard genome sequencing and annotation.</title>
        <authorList>
            <consortium name="The Broad Institute Genomics Platform"/>
            <consortium name="The Broad Institute Genome Sequencing Center for Infectious Disease"/>
            <person name="Wu L."/>
            <person name="Ma J."/>
        </authorList>
    </citation>
    <scope>NUCLEOTIDE SEQUENCE [LARGE SCALE GENOMIC DNA]</scope>
    <source>
        <strain evidence="2">KCTC 52298</strain>
    </source>
</reference>
<name>A0ABW5L9A9_9SPHI</name>
<gene>
    <name evidence="1" type="ORF">ACFSQW_19100</name>
</gene>
<evidence type="ECO:0000313" key="2">
    <source>
        <dbReference type="Proteomes" id="UP001597440"/>
    </source>
</evidence>
<accession>A0ABW5L9A9</accession>
<dbReference type="Proteomes" id="UP001597440">
    <property type="component" value="Unassembled WGS sequence"/>
</dbReference>
<evidence type="ECO:0000313" key="1">
    <source>
        <dbReference type="EMBL" id="MFD2556512.1"/>
    </source>
</evidence>
<evidence type="ECO:0008006" key="3">
    <source>
        <dbReference type="Google" id="ProtNLM"/>
    </source>
</evidence>
<keyword evidence="2" id="KW-1185">Reference proteome</keyword>
<dbReference type="RefSeq" id="WP_210352429.1">
    <property type="nucleotide sequence ID" value="NZ_JAEQMU010000001.1"/>
</dbReference>
<organism evidence="1 2">
    <name type="scientific">Sphingobacterium tabacisoli</name>
    <dbReference type="NCBI Taxonomy" id="2044855"/>
    <lineage>
        <taxon>Bacteria</taxon>
        <taxon>Pseudomonadati</taxon>
        <taxon>Bacteroidota</taxon>
        <taxon>Sphingobacteriia</taxon>
        <taxon>Sphingobacteriales</taxon>
        <taxon>Sphingobacteriaceae</taxon>
        <taxon>Sphingobacterium</taxon>
    </lineage>
</organism>
<protein>
    <recommendedName>
        <fullName evidence="3">IrrE N-terminal-like domain-containing protein</fullName>
    </recommendedName>
</protein>